<evidence type="ECO:0000313" key="1">
    <source>
        <dbReference type="EMBL" id="MCB8889947.1"/>
    </source>
</evidence>
<dbReference type="EMBL" id="WHVL01000005">
    <property type="protein sequence ID" value="MCB8889947.1"/>
    <property type="molecule type" value="Genomic_DNA"/>
</dbReference>
<dbReference type="Pfam" id="PF26151">
    <property type="entry name" value="AcrIF11_ADP_ribosyl"/>
    <property type="match status" value="1"/>
</dbReference>
<dbReference type="InterPro" id="IPR058829">
    <property type="entry name" value="AcrIF11-like"/>
</dbReference>
<reference evidence="1 2" key="1">
    <citation type="journal article" date="2021" name="Sci. Rep.">
        <title>Genome analysis of a halophilic bacterium Halomonas malpeensis YU-PRIM-29(T) reveals its exopolysaccharide and pigment producing capabilities.</title>
        <authorList>
            <person name="Athmika"/>
            <person name="Ghate S.D."/>
            <person name="Arun A.B."/>
            <person name="Rao S.S."/>
            <person name="Kumar S.T.A."/>
            <person name="Kandiyil M.K."/>
            <person name="Saptami K."/>
            <person name="Rekha P.D."/>
        </authorList>
    </citation>
    <scope>NUCLEOTIDE SEQUENCE [LARGE SCALE GENOMIC DNA]</scope>
    <source>
        <strain evidence="2">prim 29</strain>
    </source>
</reference>
<name>A0ABS8DUI0_9GAMM</name>
<dbReference type="RefSeq" id="WP_227390613.1">
    <property type="nucleotide sequence ID" value="NZ_JBHSCJ010000002.1"/>
</dbReference>
<accession>A0ABS8DUI0</accession>
<gene>
    <name evidence="1" type="ORF">GEV37_12570</name>
</gene>
<comment type="caution">
    <text evidence="1">The sequence shown here is derived from an EMBL/GenBank/DDBJ whole genome shotgun (WGS) entry which is preliminary data.</text>
</comment>
<organism evidence="1 2">
    <name type="scientific">Vreelandella malpeensis</name>
    <dbReference type="NCBI Taxonomy" id="1172368"/>
    <lineage>
        <taxon>Bacteria</taxon>
        <taxon>Pseudomonadati</taxon>
        <taxon>Pseudomonadota</taxon>
        <taxon>Gammaproteobacteria</taxon>
        <taxon>Oceanospirillales</taxon>
        <taxon>Halomonadaceae</taxon>
        <taxon>Vreelandella</taxon>
    </lineage>
</organism>
<protein>
    <submittedName>
        <fullName evidence="1">Uncharacterized protein</fullName>
    </submittedName>
</protein>
<proteinExistence type="predicted"/>
<dbReference type="Proteomes" id="UP001319882">
    <property type="component" value="Unassembled WGS sequence"/>
</dbReference>
<evidence type="ECO:0000313" key="2">
    <source>
        <dbReference type="Proteomes" id="UP001319882"/>
    </source>
</evidence>
<keyword evidence="2" id="KW-1185">Reference proteome</keyword>
<sequence>MKLLHTSPIEITEITTDGRFGEFLFFADEAYVMTAGNHLTYSIEIDDDAVIEAGQLFYHDDAEKLAGLVTELAEKLCIDEGDAEALIDESKSIYDMDLDIEPEDMADASWDVQVFTARAAQILGFRAVEVEDEQGAAFMVSMMGRESELVKA</sequence>
<dbReference type="CDD" id="cd22580">
    <property type="entry name" value="AcrIF11"/>
    <property type="match status" value="1"/>
</dbReference>